<feature type="active site" description="Tele-phosphohistidine intermediate" evidence="1">
    <location>
        <position position="10"/>
    </location>
</feature>
<organism evidence="3 4">
    <name type="scientific">Tepidibacillus fermentans</name>
    <dbReference type="NCBI Taxonomy" id="1281767"/>
    <lineage>
        <taxon>Bacteria</taxon>
        <taxon>Bacillati</taxon>
        <taxon>Bacillota</taxon>
        <taxon>Bacilli</taxon>
        <taxon>Bacillales</taxon>
        <taxon>Bacillaceae</taxon>
        <taxon>Tepidibacillus</taxon>
    </lineage>
</organism>
<dbReference type="InterPro" id="IPR050275">
    <property type="entry name" value="PGM_Phosphatase"/>
</dbReference>
<dbReference type="PROSITE" id="PS00175">
    <property type="entry name" value="PG_MUTASE"/>
    <property type="match status" value="1"/>
</dbReference>
<dbReference type="Gene3D" id="3.40.50.1240">
    <property type="entry name" value="Phosphoglycerate mutase-like"/>
    <property type="match status" value="1"/>
</dbReference>
<dbReference type="CDD" id="cd07067">
    <property type="entry name" value="HP_PGM_like"/>
    <property type="match status" value="1"/>
</dbReference>
<keyword evidence="4" id="KW-1185">Reference proteome</keyword>
<dbReference type="InterPro" id="IPR001345">
    <property type="entry name" value="PG/BPGM_mutase_AS"/>
</dbReference>
<proteinExistence type="predicted"/>
<dbReference type="PANTHER" id="PTHR48100">
    <property type="entry name" value="BROAD-SPECIFICITY PHOSPHATASE YOR283W-RELATED"/>
    <property type="match status" value="1"/>
</dbReference>
<dbReference type="AlphaFoldDB" id="A0A4R3KE01"/>
<feature type="active site" description="Proton donor/acceptor" evidence="1">
    <location>
        <position position="84"/>
    </location>
</feature>
<comment type="caution">
    <text evidence="3">The sequence shown here is derived from an EMBL/GenBank/DDBJ whole genome shotgun (WGS) entry which is preliminary data.</text>
</comment>
<evidence type="ECO:0000256" key="1">
    <source>
        <dbReference type="PIRSR" id="PIRSR613078-1"/>
    </source>
</evidence>
<accession>A0A4R3KE01</accession>
<reference evidence="3 4" key="1">
    <citation type="submission" date="2019-03" db="EMBL/GenBank/DDBJ databases">
        <title>Genomic Encyclopedia of Type Strains, Phase IV (KMG-IV): sequencing the most valuable type-strain genomes for metagenomic binning, comparative biology and taxonomic classification.</title>
        <authorList>
            <person name="Goeker M."/>
        </authorList>
    </citation>
    <scope>NUCLEOTIDE SEQUENCE [LARGE SCALE GENOMIC DNA]</scope>
    <source>
        <strain evidence="3 4">DSM 23802</strain>
    </source>
</reference>
<dbReference type="SMART" id="SM00855">
    <property type="entry name" value="PGAM"/>
    <property type="match status" value="1"/>
</dbReference>
<dbReference type="Pfam" id="PF00300">
    <property type="entry name" value="His_Phos_1"/>
    <property type="match status" value="1"/>
</dbReference>
<protein>
    <submittedName>
        <fullName evidence="3">Putative phosphoglycerate mutase</fullName>
    </submittedName>
</protein>
<dbReference type="PANTHER" id="PTHR48100:SF59">
    <property type="entry name" value="ADENOSYLCOBALAMIN_ALPHA-RIBAZOLE PHOSPHATASE"/>
    <property type="match status" value="1"/>
</dbReference>
<name>A0A4R3KE01_9BACI</name>
<feature type="binding site" evidence="2">
    <location>
        <begin position="9"/>
        <end position="16"/>
    </location>
    <ligand>
        <name>substrate</name>
    </ligand>
</feature>
<dbReference type="EMBL" id="SMAB01000013">
    <property type="protein sequence ID" value="TCS81293.1"/>
    <property type="molecule type" value="Genomic_DNA"/>
</dbReference>
<sequence length="202" mass="23038">MKTKIFLVRHGQTDWNIERKYQGQQDIPLNEIGKAQALKVADRFFNEFQISAVYSSSLKRAKETAEEIAKRFQLTVQIHDGLRERNFGLLEGKKIEEVIKQYPGIHMGNIEKFGSFDIEPFHLLKSRVYLAVKELAKRHVGESIVLVSHGAAINALLHEVSKGKVGSGVTKLTNTGISRMIYDHQEDQWIIEQINDDSHVDI</sequence>
<gene>
    <name evidence="3" type="ORF">EDD72_11351</name>
</gene>
<evidence type="ECO:0000256" key="2">
    <source>
        <dbReference type="PIRSR" id="PIRSR613078-2"/>
    </source>
</evidence>
<dbReference type="InterPro" id="IPR013078">
    <property type="entry name" value="His_Pase_superF_clade-1"/>
</dbReference>
<evidence type="ECO:0000313" key="4">
    <source>
        <dbReference type="Proteomes" id="UP000295788"/>
    </source>
</evidence>
<feature type="binding site" evidence="2">
    <location>
        <position position="60"/>
    </location>
    <ligand>
        <name>substrate</name>
    </ligand>
</feature>
<dbReference type="Proteomes" id="UP000295788">
    <property type="component" value="Unassembled WGS sequence"/>
</dbReference>
<dbReference type="GO" id="GO:0005737">
    <property type="term" value="C:cytoplasm"/>
    <property type="evidence" value="ECO:0007669"/>
    <property type="project" value="TreeGrafter"/>
</dbReference>
<evidence type="ECO:0000313" key="3">
    <source>
        <dbReference type="EMBL" id="TCS81293.1"/>
    </source>
</evidence>
<dbReference type="InterPro" id="IPR029033">
    <property type="entry name" value="His_PPase_superfam"/>
</dbReference>
<dbReference type="SUPFAM" id="SSF53254">
    <property type="entry name" value="Phosphoglycerate mutase-like"/>
    <property type="match status" value="1"/>
</dbReference>
<dbReference type="GO" id="GO:0016791">
    <property type="term" value="F:phosphatase activity"/>
    <property type="evidence" value="ECO:0007669"/>
    <property type="project" value="TreeGrafter"/>
</dbReference>